<gene>
    <name evidence="1" type="ORF">RBAM_38425</name>
</gene>
<reference evidence="1 2" key="1">
    <citation type="journal article" date="2007" name="Nat. Biotechnol.">
        <title>Comparative analysis of the complete genome sequence of the plant growth-promoting bacterium Bacillus amyloliquefaciens FZB42.</title>
        <authorList>
            <person name="Chen X.H."/>
            <person name="Koumoutsi A."/>
            <person name="Scholz R."/>
            <person name="Eisenreich A."/>
            <person name="Schneider K."/>
            <person name="Heinemeyer I."/>
            <person name="Morgenstern B."/>
            <person name="Voss B."/>
            <person name="Hess W.R."/>
            <person name="Reva O."/>
            <person name="Junge H."/>
            <person name="Voigt B."/>
            <person name="Jungblut P.R."/>
            <person name="Vater J."/>
            <person name="Sussmuth R."/>
            <person name="Liesegang H."/>
            <person name="Strittmatter A."/>
            <person name="Gottschalk G."/>
            <person name="Borriss R."/>
        </authorList>
    </citation>
    <scope>NUCLEOTIDE SEQUENCE [LARGE SCALE GENOMIC DNA]</scope>
    <source>
        <strain evidence="2">DSM 23117 / BGSC 10A6 / LMG 26770 / FZB42</strain>
    </source>
</reference>
<evidence type="ECO:0000313" key="2">
    <source>
        <dbReference type="Proteomes" id="UP000001120"/>
    </source>
</evidence>
<accession>A0A4Y6AD79</accession>
<dbReference type="KEGG" id="bay:RBAM_38425"/>
<organism evidence="1 2">
    <name type="scientific">Bacillus velezensis (strain DSM 23117 / BGSC 10A6 / LMG 26770 / FZB42)</name>
    <name type="common">Bacillus amyloliquefaciens subsp. plantarum</name>
    <dbReference type="NCBI Taxonomy" id="326423"/>
    <lineage>
        <taxon>Bacteria</taxon>
        <taxon>Bacillati</taxon>
        <taxon>Bacillota</taxon>
        <taxon>Bacilli</taxon>
        <taxon>Bacillales</taxon>
        <taxon>Bacillaceae</taxon>
        <taxon>Bacillus</taxon>
        <taxon>Bacillus amyloliquefaciens group</taxon>
    </lineage>
</organism>
<protein>
    <submittedName>
        <fullName evidence="1">Uncharacterized protein</fullName>
    </submittedName>
</protein>
<name>A0A4Y6AD79_BACVZ</name>
<sequence>MPARLLLLLISLLAIICKKNENGSDKLLFAAMFWLLSRAQEPNFPSDGRTGGHMPVSGAFFDEKMTFRPRFMYGMIQRRIK</sequence>
<evidence type="ECO:0000313" key="1">
    <source>
        <dbReference type="EMBL" id="QDE58051.1"/>
    </source>
</evidence>
<proteinExistence type="predicted"/>
<dbReference type="Proteomes" id="UP000001120">
    <property type="component" value="Chromosome"/>
</dbReference>
<keyword evidence="2" id="KW-1185">Reference proteome</keyword>
<dbReference type="AlphaFoldDB" id="A0A4Y6AD79"/>
<dbReference type="EMBL" id="CP000560">
    <property type="protein sequence ID" value="QDE58051.1"/>
    <property type="molecule type" value="Genomic_DNA"/>
</dbReference>